<evidence type="ECO:0000256" key="3">
    <source>
        <dbReference type="ARBA" id="ARBA00022664"/>
    </source>
</evidence>
<evidence type="ECO:0000256" key="18">
    <source>
        <dbReference type="SAM" id="MobiDB-lite"/>
    </source>
</evidence>
<dbReference type="Proteomes" id="UP000094527">
    <property type="component" value="Unassembled WGS sequence"/>
</dbReference>
<evidence type="ECO:0000256" key="8">
    <source>
        <dbReference type="ARBA" id="ARBA00022840"/>
    </source>
</evidence>
<keyword evidence="7 23" id="KW-0347">Helicase</keyword>
<sequence>MHRCSLKVPRTRREVLKKMGKEKKRHRSRSRERVERDRDRRDRERVSRNPRRRSRSRSPRSRSRSFERPLKKTNKSSRRERSKSRSRSPILFPRSRSKERVAGGGVVPSSEGIGYSEKPSSGNGQTASISTKVKSESVVDNVFDKMLTAARKAWTLDEEGDDEEEVVVAADVKPDVSEDINEVVADTPMDVKEEEEDDEDPLDAFMKGVQDEVRKMNTTGHSAPAGPKGTVQKVVVVKSGTVKKAEKKDKGELIEQNMDGLEYSSEEEEEDLEAMSSLANKSKKDLVKVDHATINYLTFRKSFYIEVPELARMLPEEVEAYRCELEGIRVKGKGCPKPIKTWAHAGLSKKEMEVLRKLGFEKPTPIQIQAIPAIMSGRDLIGIAKTGSGKTLAFLLPMFRHILDQPPLEETDGPISVIMAPTRELCLQIGKDAKKFCKSLNLRVVCVYGGTGISEQIAELKRGAEVIVCTPGRMIDMLTANSGRVTNLRRVTYIVLDEADRMFDMGFEPQVMRIVDNVRPDRQTVMFSATFPRQMEALARRILSKPIEIQVGGRSVVCKEVDQQVIVLDEETKFLKLLELLGIYQEKGSIIVFVDKQENADSLLKDLMKAGYSCMSLHGGIDQFDRDSTITDFKNGKVRLLVATSVAARGLDVKQLILVVNYDCPNHYEDYVHRCGRTGRAGNKGWAYTFLTPEQERYAGDILRALELSGGEVPPELTNLWDAYKSGQEAEGKKVKSGGGFSGKGFKFDDTEAQLAKENKKFQKHALGLQDSDDEDIEGDLEQQIETMMAPKRIVKEIVAAPMPNSGGTSSAPPSADKLELAKRLASKIQAEKNLGTDTKAQLTAEAILKGGIMNVQPKITAKNEPTAFSIESTNPPVQKKYEEELEINDFPQQARWRITSKETLAQIGDYSEAGITVRGLMFLLEKALQKARENCIWLLNQCLSWPLAKPKVKYTEYYASVFLPRCIRMTCIRAPFLALSSCQHSQSITLINKKQFNLLKQGQGAETVKLLTSLLISVSPPVNDENNAATAPARTTIYDLPRQVWLDIYEHLDYSSYLNLRLTCHHFLHLIDNYIGLRADFSENRKLTEDGFNFFRTVVLNEVQFENCKDNSRYNFQSIFQSPNCLKEVSFTGETNLKLIQDIVLNCHYLHLVEMTMDCKIHKGNGNTILTENENDGDIEEEENPIIEVLPGINVSSHIPPHKFHLSTVECLKLVPGLQEDDNNLRTSVVLSLLRATRSERLQKVIFQCELTEKITLFDLLTTTVELMEKHPKLEAFFMAILNEEFLMSDSEATEYPYLDLESVDQFDHFRRRIISTGKKLNIQKMGVAMINRKMQLMWTDFMRTQNHLVHLSLTVNIEPTTFSQEMFDSFSGTLEQLAIRGKFEEPFNFQFIQSCTILKEICLHNLQEHGGGGITPKCINMDVIPEGLESLILFQVVARTEEIRLALRKLEKLSTLVVFKCGHAAGETGIGLDCLQDILFKRTLQSILMVQFICGSTSEAENLAGVLYNMARDSNMRRPSSQRLRNFDDPDFPNEGQNVLQLPQVDGVNEDEMIFHPRIIEDHLNIPQERPVSRGIHRIPTRASEAHVLEEETENTQPELEVQPNASGELPNGLNGELMTEILGKTNEGSEHEEPPCLNSDELLTETRTSANTAAPLVYHHCLTKCLWNPKISPHCQIV</sequence>
<dbReference type="SUPFAM" id="SSF52540">
    <property type="entry name" value="P-loop containing nucleoside triphosphate hydrolases"/>
    <property type="match status" value="2"/>
</dbReference>
<comment type="caution">
    <text evidence="23">The sequence shown here is derived from an EMBL/GenBank/DDBJ whole genome shotgun (WGS) entry which is preliminary data.</text>
</comment>
<evidence type="ECO:0000259" key="21">
    <source>
        <dbReference type="PROSITE" id="PS51194"/>
    </source>
</evidence>
<evidence type="ECO:0000256" key="16">
    <source>
        <dbReference type="ARBA" id="ARBA00050042"/>
    </source>
</evidence>
<dbReference type="CDD" id="cd18787">
    <property type="entry name" value="SF2_C_DEAD"/>
    <property type="match status" value="1"/>
</dbReference>
<dbReference type="InterPro" id="IPR001810">
    <property type="entry name" value="F-box_dom"/>
</dbReference>
<evidence type="ECO:0000256" key="6">
    <source>
        <dbReference type="ARBA" id="ARBA00022801"/>
    </source>
</evidence>
<feature type="region of interest" description="Disordered" evidence="18">
    <location>
        <begin position="1"/>
        <end position="134"/>
    </location>
</feature>
<feature type="domain" description="DEAD-box RNA helicase Q" evidence="22">
    <location>
        <begin position="340"/>
        <end position="368"/>
    </location>
</feature>
<feature type="domain" description="Helicase C-terminal" evidence="21">
    <location>
        <begin position="560"/>
        <end position="721"/>
    </location>
</feature>
<dbReference type="PROSITE" id="PS50181">
    <property type="entry name" value="FBOX"/>
    <property type="match status" value="1"/>
</dbReference>
<keyword evidence="24" id="KW-1185">Reference proteome</keyword>
<dbReference type="Gene3D" id="3.40.50.300">
    <property type="entry name" value="P-loop containing nucleotide triphosphate hydrolases"/>
    <property type="match status" value="2"/>
</dbReference>
<dbReference type="FunFam" id="3.40.50.300:FF:000584">
    <property type="entry name" value="probable ATP-dependent RNA helicase DDX46"/>
    <property type="match status" value="1"/>
</dbReference>
<evidence type="ECO:0000256" key="10">
    <source>
        <dbReference type="ARBA" id="ARBA00023187"/>
    </source>
</evidence>
<feature type="compositionally biased region" description="Basic and acidic residues" evidence="18">
    <location>
        <begin position="31"/>
        <end position="47"/>
    </location>
</feature>
<comment type="subcellular location">
    <subcellularLocation>
        <location evidence="1">Nucleus speckle</location>
    </subcellularLocation>
</comment>
<evidence type="ECO:0000256" key="1">
    <source>
        <dbReference type="ARBA" id="ARBA00004324"/>
    </source>
</evidence>
<evidence type="ECO:0000256" key="12">
    <source>
        <dbReference type="ARBA" id="ARBA00038511"/>
    </source>
</evidence>
<dbReference type="CDD" id="cd09917">
    <property type="entry name" value="F-box_SF"/>
    <property type="match status" value="1"/>
</dbReference>
<dbReference type="Pfam" id="PF00646">
    <property type="entry name" value="F-box"/>
    <property type="match status" value="1"/>
</dbReference>
<dbReference type="SMART" id="SM00487">
    <property type="entry name" value="DEXDc"/>
    <property type="match status" value="1"/>
</dbReference>
<comment type="similarity">
    <text evidence="12">Belongs to the DEAD box helicase family. DDX46/PRP5 subfamily.</text>
</comment>
<dbReference type="InterPro" id="IPR027417">
    <property type="entry name" value="P-loop_NTPase"/>
</dbReference>
<feature type="short sequence motif" description="Q motif" evidence="17">
    <location>
        <begin position="340"/>
        <end position="368"/>
    </location>
</feature>
<evidence type="ECO:0000313" key="24">
    <source>
        <dbReference type="Proteomes" id="UP000094527"/>
    </source>
</evidence>
<keyword evidence="8" id="KW-0067">ATP-binding</keyword>
<dbReference type="InterPro" id="IPR011545">
    <property type="entry name" value="DEAD/DEAH_box_helicase_dom"/>
</dbReference>
<dbReference type="PROSITE" id="PS51194">
    <property type="entry name" value="HELICASE_CTER"/>
    <property type="match status" value="1"/>
</dbReference>
<dbReference type="InterPro" id="IPR000629">
    <property type="entry name" value="RNA-helicase_DEAD-box_CS"/>
</dbReference>
<organism evidence="23 24">
    <name type="scientific">Orchesella cincta</name>
    <name type="common">Springtail</name>
    <name type="synonym">Podura cincta</name>
    <dbReference type="NCBI Taxonomy" id="48709"/>
    <lineage>
        <taxon>Eukaryota</taxon>
        <taxon>Metazoa</taxon>
        <taxon>Ecdysozoa</taxon>
        <taxon>Arthropoda</taxon>
        <taxon>Hexapoda</taxon>
        <taxon>Collembola</taxon>
        <taxon>Entomobryomorpha</taxon>
        <taxon>Entomobryoidea</taxon>
        <taxon>Orchesellidae</taxon>
        <taxon>Orchesellinae</taxon>
        <taxon>Orchesella</taxon>
    </lineage>
</organism>
<dbReference type="GO" id="GO:0016607">
    <property type="term" value="C:nuclear speck"/>
    <property type="evidence" value="ECO:0007669"/>
    <property type="project" value="UniProtKB-SubCell"/>
</dbReference>
<dbReference type="CDD" id="cd17953">
    <property type="entry name" value="DEADc_DDX46"/>
    <property type="match status" value="1"/>
</dbReference>
<keyword evidence="10" id="KW-0508">mRNA splicing</keyword>
<comment type="catalytic activity">
    <reaction evidence="13">
        <text>ATP + H2O = ADP + phosphate + H(+)</text>
        <dbReference type="Rhea" id="RHEA:13065"/>
        <dbReference type="ChEBI" id="CHEBI:15377"/>
        <dbReference type="ChEBI" id="CHEBI:15378"/>
        <dbReference type="ChEBI" id="CHEBI:30616"/>
        <dbReference type="ChEBI" id="CHEBI:43474"/>
        <dbReference type="ChEBI" id="CHEBI:456216"/>
        <dbReference type="EC" id="3.6.4.13"/>
    </reaction>
</comment>
<feature type="region of interest" description="Disordered" evidence="18">
    <location>
        <begin position="1596"/>
        <end position="1615"/>
    </location>
</feature>
<dbReference type="GO" id="GO:0000398">
    <property type="term" value="P:mRNA splicing, via spliceosome"/>
    <property type="evidence" value="ECO:0007669"/>
    <property type="project" value="UniProtKB-ARBA"/>
</dbReference>
<dbReference type="InterPro" id="IPR036047">
    <property type="entry name" value="F-box-like_dom_sf"/>
</dbReference>
<dbReference type="GO" id="GO:0003676">
    <property type="term" value="F:nucleic acid binding"/>
    <property type="evidence" value="ECO:0007669"/>
    <property type="project" value="InterPro"/>
</dbReference>
<dbReference type="GO" id="GO:0005681">
    <property type="term" value="C:spliceosomal complex"/>
    <property type="evidence" value="ECO:0007669"/>
    <property type="project" value="UniProtKB-KW"/>
</dbReference>
<feature type="compositionally biased region" description="Basic residues" evidence="18">
    <location>
        <begin position="20"/>
        <end position="30"/>
    </location>
</feature>
<keyword evidence="9" id="KW-0175">Coiled coil</keyword>
<dbReference type="PANTHER" id="PTHR47958">
    <property type="entry name" value="ATP-DEPENDENT RNA HELICASE DBP3"/>
    <property type="match status" value="1"/>
</dbReference>
<gene>
    <name evidence="23" type="ORF">Ocin01_12402</name>
</gene>
<dbReference type="OrthoDB" id="196131at2759"/>
<evidence type="ECO:0000256" key="2">
    <source>
        <dbReference type="ARBA" id="ARBA00012552"/>
    </source>
</evidence>
<dbReference type="InterPro" id="IPR014014">
    <property type="entry name" value="RNA_helicase_DEAD_Q_motif"/>
</dbReference>
<dbReference type="FunFam" id="3.40.50.300:FF:000079">
    <property type="entry name" value="probable ATP-dependent RNA helicase DDX17"/>
    <property type="match status" value="1"/>
</dbReference>
<evidence type="ECO:0000256" key="13">
    <source>
        <dbReference type="ARBA" id="ARBA00047984"/>
    </source>
</evidence>
<evidence type="ECO:0000259" key="19">
    <source>
        <dbReference type="PROSITE" id="PS50181"/>
    </source>
</evidence>
<comment type="function">
    <text evidence="14">Component of the 17S U2 SnRNP complex of the spliceosome, a large ribonucleoprotein complex that removes introns from transcribed pre-mRNAs. The 17S U2 SnRNP complex (1) directly participates in early spliceosome assembly and (2) mediates recognition of the intron branch site during pre-mRNA splicing by promoting the selection of the pre-mRNA branch-site adenosine, the nucleophile for the first step of splicing. Within the 17S U2 SnRNP complex, DDX46 plays essential roles during assembly of pre-spliceosome and proofreading of the branch site.</text>
</comment>
<keyword evidence="5" id="KW-0547">Nucleotide-binding</keyword>
<feature type="compositionally biased region" description="Basic residues" evidence="18">
    <location>
        <begin position="48"/>
        <end position="63"/>
    </location>
</feature>
<feature type="compositionally biased region" description="Basic residues" evidence="18">
    <location>
        <begin position="71"/>
        <end position="86"/>
    </location>
</feature>
<evidence type="ECO:0000259" key="22">
    <source>
        <dbReference type="PROSITE" id="PS51195"/>
    </source>
</evidence>
<dbReference type="PROSITE" id="PS51192">
    <property type="entry name" value="HELICASE_ATP_BIND_1"/>
    <property type="match status" value="1"/>
</dbReference>
<keyword evidence="4" id="KW-0747">Spliceosome</keyword>
<dbReference type="Pfam" id="PF00270">
    <property type="entry name" value="DEAD"/>
    <property type="match status" value="1"/>
</dbReference>
<feature type="domain" description="F-box" evidence="19">
    <location>
        <begin position="1035"/>
        <end position="1085"/>
    </location>
</feature>
<keyword evidence="11" id="KW-0539">Nucleus</keyword>
<dbReference type="GO" id="GO:0010468">
    <property type="term" value="P:regulation of gene expression"/>
    <property type="evidence" value="ECO:0007669"/>
    <property type="project" value="UniProtKB-ARBA"/>
</dbReference>
<evidence type="ECO:0000259" key="20">
    <source>
        <dbReference type="PROSITE" id="PS51192"/>
    </source>
</evidence>
<feature type="compositionally biased region" description="Polar residues" evidence="18">
    <location>
        <begin position="118"/>
        <end position="132"/>
    </location>
</feature>
<reference evidence="23 24" key="1">
    <citation type="journal article" date="2016" name="Genome Biol. Evol.">
        <title>Gene Family Evolution Reflects Adaptation to Soil Environmental Stressors in the Genome of the Collembolan Orchesella cincta.</title>
        <authorList>
            <person name="Faddeeva-Vakhrusheva A."/>
            <person name="Derks M.F."/>
            <person name="Anvar S.Y."/>
            <person name="Agamennone V."/>
            <person name="Suring W."/>
            <person name="Smit S."/>
            <person name="van Straalen N.M."/>
            <person name="Roelofs D."/>
        </authorList>
    </citation>
    <scope>NUCLEOTIDE SEQUENCE [LARGE SCALE GENOMIC DNA]</scope>
    <source>
        <tissue evidence="23">Mixed pool</tissue>
    </source>
</reference>
<dbReference type="GO" id="GO:0003724">
    <property type="term" value="F:RNA helicase activity"/>
    <property type="evidence" value="ECO:0007669"/>
    <property type="project" value="UniProtKB-EC"/>
</dbReference>
<dbReference type="GO" id="GO:0016787">
    <property type="term" value="F:hydrolase activity"/>
    <property type="evidence" value="ECO:0007669"/>
    <property type="project" value="UniProtKB-KW"/>
</dbReference>
<dbReference type="PROSITE" id="PS00039">
    <property type="entry name" value="DEAD_ATP_HELICASE"/>
    <property type="match status" value="1"/>
</dbReference>
<dbReference type="SMART" id="SM00490">
    <property type="entry name" value="HELICc"/>
    <property type="match status" value="1"/>
</dbReference>
<dbReference type="PROSITE" id="PS51195">
    <property type="entry name" value="Q_MOTIF"/>
    <property type="match status" value="1"/>
</dbReference>
<dbReference type="SUPFAM" id="SSF81383">
    <property type="entry name" value="F-box domain"/>
    <property type="match status" value="1"/>
</dbReference>
<proteinExistence type="inferred from homology"/>
<evidence type="ECO:0000256" key="15">
    <source>
        <dbReference type="ARBA" id="ARBA00050029"/>
    </source>
</evidence>
<evidence type="ECO:0000256" key="5">
    <source>
        <dbReference type="ARBA" id="ARBA00022741"/>
    </source>
</evidence>
<dbReference type="Pfam" id="PF00271">
    <property type="entry name" value="Helicase_C"/>
    <property type="match status" value="1"/>
</dbReference>
<evidence type="ECO:0000256" key="4">
    <source>
        <dbReference type="ARBA" id="ARBA00022728"/>
    </source>
</evidence>
<accession>A0A1D2MN40</accession>
<evidence type="ECO:0000256" key="11">
    <source>
        <dbReference type="ARBA" id="ARBA00023242"/>
    </source>
</evidence>
<evidence type="ECO:0000256" key="17">
    <source>
        <dbReference type="PROSITE-ProRule" id="PRU00552"/>
    </source>
</evidence>
<dbReference type="EC" id="3.6.4.13" evidence="2"/>
<feature type="domain" description="Helicase ATP-binding" evidence="20">
    <location>
        <begin position="371"/>
        <end position="549"/>
    </location>
</feature>
<dbReference type="GO" id="GO:0005524">
    <property type="term" value="F:ATP binding"/>
    <property type="evidence" value="ECO:0007669"/>
    <property type="project" value="UniProtKB-KW"/>
</dbReference>
<evidence type="ECO:0000256" key="7">
    <source>
        <dbReference type="ARBA" id="ARBA00022806"/>
    </source>
</evidence>
<evidence type="ECO:0000256" key="14">
    <source>
        <dbReference type="ARBA" id="ARBA00049949"/>
    </source>
</evidence>
<evidence type="ECO:0000313" key="23">
    <source>
        <dbReference type="EMBL" id="ODM94271.1"/>
    </source>
</evidence>
<keyword evidence="6" id="KW-0378">Hydrolase</keyword>
<dbReference type="EMBL" id="LJIJ01000833">
    <property type="protein sequence ID" value="ODM94271.1"/>
    <property type="molecule type" value="Genomic_DNA"/>
</dbReference>
<dbReference type="SMART" id="SM00256">
    <property type="entry name" value="FBOX"/>
    <property type="match status" value="1"/>
</dbReference>
<protein>
    <recommendedName>
        <fullName evidence="15">Probable ATP-dependent RNA helicase DDX46</fullName>
        <ecNumber evidence="2">3.6.4.13</ecNumber>
    </recommendedName>
    <alternativeName>
        <fullName evidence="16">DEAD box protein 46</fullName>
    </alternativeName>
</protein>
<dbReference type="STRING" id="48709.A0A1D2MN40"/>
<dbReference type="InterPro" id="IPR001650">
    <property type="entry name" value="Helicase_C-like"/>
</dbReference>
<dbReference type="InterPro" id="IPR014001">
    <property type="entry name" value="Helicase_ATP-bd"/>
</dbReference>
<keyword evidence="3" id="KW-0507">mRNA processing</keyword>
<name>A0A1D2MN40_ORCCI</name>
<evidence type="ECO:0000256" key="9">
    <source>
        <dbReference type="ARBA" id="ARBA00023054"/>
    </source>
</evidence>